<proteinExistence type="inferred from homology"/>
<dbReference type="GO" id="GO:0006094">
    <property type="term" value="P:gluconeogenesis"/>
    <property type="evidence" value="ECO:0007669"/>
    <property type="project" value="InterPro"/>
</dbReference>
<evidence type="ECO:0000256" key="6">
    <source>
        <dbReference type="ARBA" id="ARBA00022793"/>
    </source>
</evidence>
<keyword evidence="7" id="KW-0342">GTP-binding</keyword>
<dbReference type="NCBIfam" id="NF003253">
    <property type="entry name" value="PRK04210.1"/>
    <property type="match status" value="1"/>
</dbReference>
<dbReference type="SUPFAM" id="SSF53795">
    <property type="entry name" value="PEP carboxykinase-like"/>
    <property type="match status" value="1"/>
</dbReference>
<sequence length="623" mass="68102">MKSQYEAVLKDKLDADSFAKLAALNNDKLHAFVASAIELCEPESVKVCDDSDADRDDIRRRSVELGEETSLAAEGHTIHFDGYNDQARDKAATKYLVPAEMDLDKKLNQVARDDGLAEVRSFLGGAMAGRQMLVRFYCLGPTDSAFSISCVQITDSAYVAHSEDMLYRSGYEQFKTLGDSGEFFRFLHSAGRLADNNTSADVDKRRIYIDIAEDMVYSVNTQYAGNTVGLKKLSLRLAIRKADREGWLAEHMFVLGVHGPADRVTYFAGAFPSACGKTSTAMVPGETIVGDDLAYLRAVDGRVAAVNVESGIFGIIRDVNAKDDPVIFDVLNSPGEVIFSNVLVTGGVPHWLGMGEDIPDAGLNHSGDWTAGKTDAKGAEITPSHKNARYTIRISALANRDERADDPTGVSLGGLIYGGRDSDTCVPIQQSFDWAHGMITMGASLESETTAATLGAEGVRTFNLMSNLDFLAIPLSRYIQNNLNFADGLKAAPLVFGTNYFLKDAAGQFLNGKLDKSIWLKWMELRVHGEVEAIETPTGSIPTFDDLHRLFAAHLKTDYSQDAYIQQFTTRIPENLAKLDRIEAVYRDVADTPAVVLDTLAAQRDRLKSLQQAKGDYVSPLAL</sequence>
<dbReference type="GO" id="GO:0046327">
    <property type="term" value="P:glycerol biosynthetic process from pyruvate"/>
    <property type="evidence" value="ECO:0007669"/>
    <property type="project" value="TreeGrafter"/>
</dbReference>
<keyword evidence="4" id="KW-0479">Metal-binding</keyword>
<keyword evidence="6" id="KW-0210">Decarboxylase</keyword>
<dbReference type="GO" id="GO:0033993">
    <property type="term" value="P:response to lipid"/>
    <property type="evidence" value="ECO:0007669"/>
    <property type="project" value="TreeGrafter"/>
</dbReference>
<dbReference type="InterPro" id="IPR013035">
    <property type="entry name" value="PEP_carboxykinase_C"/>
</dbReference>
<evidence type="ECO:0000256" key="5">
    <source>
        <dbReference type="ARBA" id="ARBA00022741"/>
    </source>
</evidence>
<evidence type="ECO:0000256" key="3">
    <source>
        <dbReference type="ARBA" id="ARBA00012306"/>
    </source>
</evidence>
<keyword evidence="8" id="KW-0464">Manganese</keyword>
<evidence type="ECO:0000256" key="1">
    <source>
        <dbReference type="ARBA" id="ARBA00001936"/>
    </source>
</evidence>
<dbReference type="EC" id="4.1.1.32" evidence="3"/>
<accession>A0A0F9RHR8</accession>
<dbReference type="GO" id="GO:0006107">
    <property type="term" value="P:oxaloacetate metabolic process"/>
    <property type="evidence" value="ECO:0007669"/>
    <property type="project" value="TreeGrafter"/>
</dbReference>
<dbReference type="EMBL" id="LAZR01001175">
    <property type="protein sequence ID" value="KKN49262.1"/>
    <property type="molecule type" value="Genomic_DNA"/>
</dbReference>
<evidence type="ECO:0000256" key="4">
    <source>
        <dbReference type="ARBA" id="ARBA00022723"/>
    </source>
</evidence>
<dbReference type="SUPFAM" id="SSF68923">
    <property type="entry name" value="PEP carboxykinase N-terminal domain"/>
    <property type="match status" value="1"/>
</dbReference>
<evidence type="ECO:0000256" key="8">
    <source>
        <dbReference type="ARBA" id="ARBA00023211"/>
    </source>
</evidence>
<evidence type="ECO:0000259" key="11">
    <source>
        <dbReference type="Pfam" id="PF17297"/>
    </source>
</evidence>
<dbReference type="PIRSF" id="PIRSF001348">
    <property type="entry name" value="PEP_carboxykinase_GTP"/>
    <property type="match status" value="1"/>
</dbReference>
<dbReference type="Gene3D" id="3.90.228.20">
    <property type="match status" value="2"/>
</dbReference>
<dbReference type="GO" id="GO:0005525">
    <property type="term" value="F:GTP binding"/>
    <property type="evidence" value="ECO:0007669"/>
    <property type="project" value="UniProtKB-KW"/>
</dbReference>
<dbReference type="GO" id="GO:0019543">
    <property type="term" value="P:propionate catabolic process"/>
    <property type="evidence" value="ECO:0007669"/>
    <property type="project" value="TreeGrafter"/>
</dbReference>
<dbReference type="GO" id="GO:0005829">
    <property type="term" value="C:cytosol"/>
    <property type="evidence" value="ECO:0007669"/>
    <property type="project" value="TreeGrafter"/>
</dbReference>
<dbReference type="GO" id="GO:0004613">
    <property type="term" value="F:phosphoenolpyruvate carboxykinase (GTP) activity"/>
    <property type="evidence" value="ECO:0007669"/>
    <property type="project" value="UniProtKB-EC"/>
</dbReference>
<dbReference type="GO" id="GO:0030145">
    <property type="term" value="F:manganese ion binding"/>
    <property type="evidence" value="ECO:0007669"/>
    <property type="project" value="TreeGrafter"/>
</dbReference>
<dbReference type="InterPro" id="IPR018091">
    <property type="entry name" value="PEP_carboxykin_GTP_CS"/>
</dbReference>
<dbReference type="PANTHER" id="PTHR11561:SF0">
    <property type="entry name" value="PHOSPHOENOLPYRUVATE CARBOXYKINASE [GTP]-RELATED"/>
    <property type="match status" value="1"/>
</dbReference>
<organism evidence="12">
    <name type="scientific">marine sediment metagenome</name>
    <dbReference type="NCBI Taxonomy" id="412755"/>
    <lineage>
        <taxon>unclassified sequences</taxon>
        <taxon>metagenomes</taxon>
        <taxon>ecological metagenomes</taxon>
    </lineage>
</organism>
<evidence type="ECO:0000256" key="2">
    <source>
        <dbReference type="ARBA" id="ARBA00005796"/>
    </source>
</evidence>
<feature type="domain" description="Phosphoenolpyruvate carboxykinase GTP-utilising N-terminal" evidence="11">
    <location>
        <begin position="32"/>
        <end position="242"/>
    </location>
</feature>
<dbReference type="PROSITE" id="PS00505">
    <property type="entry name" value="PEPCK_GTP"/>
    <property type="match status" value="1"/>
</dbReference>
<evidence type="ECO:0000256" key="9">
    <source>
        <dbReference type="ARBA" id="ARBA00023239"/>
    </source>
</evidence>
<feature type="domain" description="Phosphoenolpyruvate carboxykinase C-terminal P-loop" evidence="10">
    <location>
        <begin position="247"/>
        <end position="606"/>
    </location>
</feature>
<reference evidence="12" key="1">
    <citation type="journal article" date="2015" name="Nature">
        <title>Complex archaea that bridge the gap between prokaryotes and eukaryotes.</title>
        <authorList>
            <person name="Spang A."/>
            <person name="Saw J.H."/>
            <person name="Jorgensen S.L."/>
            <person name="Zaremba-Niedzwiedzka K."/>
            <person name="Martijn J."/>
            <person name="Lind A.E."/>
            <person name="van Eijk R."/>
            <person name="Schleper C."/>
            <person name="Guy L."/>
            <person name="Ettema T.J."/>
        </authorList>
    </citation>
    <scope>NUCLEOTIDE SEQUENCE</scope>
</reference>
<dbReference type="Gene3D" id="3.40.449.10">
    <property type="entry name" value="Phosphoenolpyruvate Carboxykinase, domain 1"/>
    <property type="match status" value="1"/>
</dbReference>
<dbReference type="InterPro" id="IPR035078">
    <property type="entry name" value="PEP_carboxykinase_GTP_N"/>
</dbReference>
<protein>
    <recommendedName>
        <fullName evidence="3">phosphoenolpyruvate carboxykinase (GTP)</fullName>
        <ecNumber evidence="3">4.1.1.32</ecNumber>
    </recommendedName>
</protein>
<dbReference type="AlphaFoldDB" id="A0A0F9RHR8"/>
<gene>
    <name evidence="12" type="ORF">LCGC14_0644590</name>
</gene>
<dbReference type="InterPro" id="IPR035077">
    <property type="entry name" value="PEP_carboxykinase_GTP_C"/>
</dbReference>
<comment type="similarity">
    <text evidence="2">Belongs to the phosphoenolpyruvate carboxykinase [GTP] family.</text>
</comment>
<dbReference type="Pfam" id="PF00821">
    <property type="entry name" value="PEPCK_GTP"/>
    <property type="match status" value="1"/>
</dbReference>
<keyword evidence="9" id="KW-0456">Lyase</keyword>
<keyword evidence="5" id="KW-0547">Nucleotide-binding</keyword>
<evidence type="ECO:0000259" key="10">
    <source>
        <dbReference type="Pfam" id="PF00821"/>
    </source>
</evidence>
<dbReference type="GO" id="GO:0071333">
    <property type="term" value="P:cellular response to glucose stimulus"/>
    <property type="evidence" value="ECO:0007669"/>
    <property type="project" value="TreeGrafter"/>
</dbReference>
<comment type="caution">
    <text evidence="12">The sequence shown here is derived from an EMBL/GenBank/DDBJ whole genome shotgun (WGS) entry which is preliminary data.</text>
</comment>
<dbReference type="GO" id="GO:0042594">
    <property type="term" value="P:response to starvation"/>
    <property type="evidence" value="ECO:0007669"/>
    <property type="project" value="TreeGrafter"/>
</dbReference>
<dbReference type="InterPro" id="IPR008210">
    <property type="entry name" value="PEP_carboxykinase_N"/>
</dbReference>
<comment type="cofactor">
    <cofactor evidence="1">
        <name>Mn(2+)</name>
        <dbReference type="ChEBI" id="CHEBI:29035"/>
    </cofactor>
</comment>
<dbReference type="PANTHER" id="PTHR11561">
    <property type="entry name" value="PHOSPHOENOLPYRUVATE CARBOXYKINASE"/>
    <property type="match status" value="1"/>
</dbReference>
<evidence type="ECO:0000256" key="7">
    <source>
        <dbReference type="ARBA" id="ARBA00023134"/>
    </source>
</evidence>
<name>A0A0F9RHR8_9ZZZZ</name>
<evidence type="ECO:0000313" key="12">
    <source>
        <dbReference type="EMBL" id="KKN49262.1"/>
    </source>
</evidence>
<dbReference type="InterPro" id="IPR008209">
    <property type="entry name" value="PEP_carboxykinase_GTP"/>
</dbReference>
<dbReference type="Pfam" id="PF17297">
    <property type="entry name" value="PEPCK_N"/>
    <property type="match status" value="1"/>
</dbReference>
<dbReference type="HAMAP" id="MF_00452">
    <property type="entry name" value="PEPCK_GTP"/>
    <property type="match status" value="1"/>
</dbReference>